<dbReference type="NCBIfam" id="TIGR02983">
    <property type="entry name" value="SigE-fam_strep"/>
    <property type="match status" value="1"/>
</dbReference>
<evidence type="ECO:0000256" key="4">
    <source>
        <dbReference type="ARBA" id="ARBA00023125"/>
    </source>
</evidence>
<dbReference type="InterPro" id="IPR014325">
    <property type="entry name" value="RNA_pol_sigma-E_actinobac"/>
</dbReference>
<evidence type="ECO:0000259" key="6">
    <source>
        <dbReference type="Pfam" id="PF04542"/>
    </source>
</evidence>
<gene>
    <name evidence="8" type="ORF">ACFFRI_14295</name>
</gene>
<evidence type="ECO:0000256" key="1">
    <source>
        <dbReference type="ARBA" id="ARBA00010641"/>
    </source>
</evidence>
<dbReference type="InterPro" id="IPR013249">
    <property type="entry name" value="RNA_pol_sigma70_r4_t2"/>
</dbReference>
<feature type="domain" description="RNA polymerase sigma-70 region 2" evidence="6">
    <location>
        <begin position="23"/>
        <end position="86"/>
    </location>
</feature>
<dbReference type="Proteomes" id="UP001589750">
    <property type="component" value="Unassembled WGS sequence"/>
</dbReference>
<evidence type="ECO:0000313" key="8">
    <source>
        <dbReference type="EMBL" id="MFB9314221.1"/>
    </source>
</evidence>
<dbReference type="Pfam" id="PF08281">
    <property type="entry name" value="Sigma70_r4_2"/>
    <property type="match status" value="1"/>
</dbReference>
<dbReference type="SUPFAM" id="SSF88659">
    <property type="entry name" value="Sigma3 and sigma4 domains of RNA polymerase sigma factors"/>
    <property type="match status" value="1"/>
</dbReference>
<dbReference type="SUPFAM" id="SSF88946">
    <property type="entry name" value="Sigma2 domain of RNA polymerase sigma factors"/>
    <property type="match status" value="1"/>
</dbReference>
<dbReference type="CDD" id="cd06171">
    <property type="entry name" value="Sigma70_r4"/>
    <property type="match status" value="1"/>
</dbReference>
<keyword evidence="2" id="KW-0805">Transcription regulation</keyword>
<protein>
    <submittedName>
        <fullName evidence="8">SigE family RNA polymerase sigma factor</fullName>
    </submittedName>
</protein>
<dbReference type="Gene3D" id="1.10.10.10">
    <property type="entry name" value="Winged helix-like DNA-binding domain superfamily/Winged helix DNA-binding domain"/>
    <property type="match status" value="1"/>
</dbReference>
<dbReference type="PANTHER" id="PTHR43133">
    <property type="entry name" value="RNA POLYMERASE ECF-TYPE SIGMA FACTO"/>
    <property type="match status" value="1"/>
</dbReference>
<proteinExistence type="inferred from homology"/>
<dbReference type="NCBIfam" id="TIGR02937">
    <property type="entry name" value="sigma70-ECF"/>
    <property type="match status" value="1"/>
</dbReference>
<dbReference type="InterPro" id="IPR013324">
    <property type="entry name" value="RNA_pol_sigma_r3/r4-like"/>
</dbReference>
<dbReference type="InterPro" id="IPR039425">
    <property type="entry name" value="RNA_pol_sigma-70-like"/>
</dbReference>
<comment type="similarity">
    <text evidence="1">Belongs to the sigma-70 factor family. ECF subfamily.</text>
</comment>
<organism evidence="8 9">
    <name type="scientific">Nocardioides plantarum</name>
    <dbReference type="NCBI Taxonomy" id="29299"/>
    <lineage>
        <taxon>Bacteria</taxon>
        <taxon>Bacillati</taxon>
        <taxon>Actinomycetota</taxon>
        <taxon>Actinomycetes</taxon>
        <taxon>Propionibacteriales</taxon>
        <taxon>Nocardioidaceae</taxon>
        <taxon>Nocardioides</taxon>
    </lineage>
</organism>
<accession>A0ABV5KBV0</accession>
<feature type="domain" description="RNA polymerase sigma factor 70 region 4 type 2" evidence="7">
    <location>
        <begin position="111"/>
        <end position="163"/>
    </location>
</feature>
<comment type="caution">
    <text evidence="8">The sequence shown here is derived from an EMBL/GenBank/DDBJ whole genome shotgun (WGS) entry which is preliminary data.</text>
</comment>
<dbReference type="InterPro" id="IPR014284">
    <property type="entry name" value="RNA_pol_sigma-70_dom"/>
</dbReference>
<keyword evidence="9" id="KW-1185">Reference proteome</keyword>
<dbReference type="InterPro" id="IPR007627">
    <property type="entry name" value="RNA_pol_sigma70_r2"/>
</dbReference>
<evidence type="ECO:0000259" key="7">
    <source>
        <dbReference type="Pfam" id="PF08281"/>
    </source>
</evidence>
<keyword evidence="5" id="KW-0804">Transcription</keyword>
<dbReference type="InterPro" id="IPR013325">
    <property type="entry name" value="RNA_pol_sigma_r2"/>
</dbReference>
<name>A0ABV5KBV0_9ACTN</name>
<dbReference type="EMBL" id="JBHMDG010000016">
    <property type="protein sequence ID" value="MFB9314221.1"/>
    <property type="molecule type" value="Genomic_DNA"/>
</dbReference>
<evidence type="ECO:0000256" key="3">
    <source>
        <dbReference type="ARBA" id="ARBA00023082"/>
    </source>
</evidence>
<dbReference type="RefSeq" id="WP_140010375.1">
    <property type="nucleotide sequence ID" value="NZ_JBHMDG010000016.1"/>
</dbReference>
<evidence type="ECO:0000256" key="5">
    <source>
        <dbReference type="ARBA" id="ARBA00023163"/>
    </source>
</evidence>
<dbReference type="Gene3D" id="1.10.1740.10">
    <property type="match status" value="1"/>
</dbReference>
<keyword evidence="4" id="KW-0238">DNA-binding</keyword>
<evidence type="ECO:0000313" key="9">
    <source>
        <dbReference type="Proteomes" id="UP001589750"/>
    </source>
</evidence>
<evidence type="ECO:0000256" key="2">
    <source>
        <dbReference type="ARBA" id="ARBA00023015"/>
    </source>
</evidence>
<dbReference type="Pfam" id="PF04542">
    <property type="entry name" value="Sigma70_r2"/>
    <property type="match status" value="1"/>
</dbReference>
<reference evidence="8 9" key="1">
    <citation type="submission" date="2024-09" db="EMBL/GenBank/DDBJ databases">
        <authorList>
            <person name="Sun Q."/>
            <person name="Mori K."/>
        </authorList>
    </citation>
    <scope>NUCLEOTIDE SEQUENCE [LARGE SCALE GENOMIC DNA]</scope>
    <source>
        <strain evidence="8 9">JCM 9626</strain>
    </source>
</reference>
<dbReference type="InterPro" id="IPR036388">
    <property type="entry name" value="WH-like_DNA-bd_sf"/>
</dbReference>
<sequence length="178" mass="19948">METIVDQPKTGVSFDDFVAARSTALWRSAYLLTGDRHKAEDLLQAALVKTWRRWERLDDRSSETAEAYVRRALVTTYTDWWRRRWRGEVPTADLPDAAGTSDESTRVDVRRDVLTALAALPRGQRAVLVLRYFDDLTEQRTADTLGVSVGTVKSQASRAIAALRSSPALTDRLPGEPS</sequence>
<keyword evidence="3" id="KW-0731">Sigma factor</keyword>
<dbReference type="PANTHER" id="PTHR43133:SF50">
    <property type="entry name" value="ECF RNA POLYMERASE SIGMA FACTOR SIGM"/>
    <property type="match status" value="1"/>
</dbReference>